<reference evidence="5 6" key="1">
    <citation type="submission" date="2020-08" db="EMBL/GenBank/DDBJ databases">
        <title>Plant Genome Project.</title>
        <authorList>
            <person name="Zhang R.-G."/>
        </authorList>
    </citation>
    <scope>NUCLEOTIDE SEQUENCE [LARGE SCALE GENOMIC DNA]</scope>
    <source>
        <tissue evidence="5">Rhizome</tissue>
    </source>
</reference>
<dbReference type="Proteomes" id="UP000734854">
    <property type="component" value="Unassembled WGS sequence"/>
</dbReference>
<dbReference type="PANTHER" id="PTHR47206:SF1">
    <property type="entry name" value="HOMEODOMAIN-LIKE SUPERFAMILY PROTEIN"/>
    <property type="match status" value="1"/>
</dbReference>
<proteinExistence type="predicted"/>
<feature type="domain" description="Myb-like" evidence="3">
    <location>
        <begin position="418"/>
        <end position="471"/>
    </location>
</feature>
<evidence type="ECO:0000313" key="6">
    <source>
        <dbReference type="Proteomes" id="UP000734854"/>
    </source>
</evidence>
<dbReference type="GO" id="GO:0003677">
    <property type="term" value="F:DNA binding"/>
    <property type="evidence" value="ECO:0007669"/>
    <property type="project" value="UniProtKB-KW"/>
</dbReference>
<dbReference type="InterPro" id="IPR001005">
    <property type="entry name" value="SANT/Myb"/>
</dbReference>
<dbReference type="InterPro" id="IPR017930">
    <property type="entry name" value="Myb_dom"/>
</dbReference>
<feature type="region of interest" description="Disordered" evidence="2">
    <location>
        <begin position="144"/>
        <end position="193"/>
    </location>
</feature>
<evidence type="ECO:0000256" key="1">
    <source>
        <dbReference type="ARBA" id="ARBA00023125"/>
    </source>
</evidence>
<dbReference type="CDD" id="cd11660">
    <property type="entry name" value="SANT_TRF"/>
    <property type="match status" value="1"/>
</dbReference>
<feature type="domain" description="HTH myb-type" evidence="4">
    <location>
        <begin position="418"/>
        <end position="475"/>
    </location>
</feature>
<dbReference type="SMART" id="SM00717">
    <property type="entry name" value="SANT"/>
    <property type="match status" value="1"/>
</dbReference>
<keyword evidence="1" id="KW-0238">DNA-binding</keyword>
<dbReference type="PROSITE" id="PS51294">
    <property type="entry name" value="HTH_MYB"/>
    <property type="match status" value="1"/>
</dbReference>
<dbReference type="PANTHER" id="PTHR47206">
    <property type="entry name" value="HOMEODOMAIN-LIKE SUPERFAMILY PROTEIN"/>
    <property type="match status" value="1"/>
</dbReference>
<name>A0A8J5L9X9_ZINOF</name>
<dbReference type="SUPFAM" id="SSF46689">
    <property type="entry name" value="Homeodomain-like"/>
    <property type="match status" value="1"/>
</dbReference>
<comment type="caution">
    <text evidence="5">The sequence shown here is derived from an EMBL/GenBank/DDBJ whole genome shotgun (WGS) entry which is preliminary data.</text>
</comment>
<gene>
    <name evidence="5" type="ORF">ZIOFF_016971</name>
</gene>
<feature type="compositionally biased region" description="Basic and acidic residues" evidence="2">
    <location>
        <begin position="739"/>
        <end position="750"/>
    </location>
</feature>
<organism evidence="5 6">
    <name type="scientific">Zingiber officinale</name>
    <name type="common">Ginger</name>
    <name type="synonym">Amomum zingiber</name>
    <dbReference type="NCBI Taxonomy" id="94328"/>
    <lineage>
        <taxon>Eukaryota</taxon>
        <taxon>Viridiplantae</taxon>
        <taxon>Streptophyta</taxon>
        <taxon>Embryophyta</taxon>
        <taxon>Tracheophyta</taxon>
        <taxon>Spermatophyta</taxon>
        <taxon>Magnoliopsida</taxon>
        <taxon>Liliopsida</taxon>
        <taxon>Zingiberales</taxon>
        <taxon>Zingiberaceae</taxon>
        <taxon>Zingiber</taxon>
    </lineage>
</organism>
<dbReference type="AlphaFoldDB" id="A0A8J5L9X9"/>
<dbReference type="EMBL" id="JACMSC010000005">
    <property type="protein sequence ID" value="KAG6519942.1"/>
    <property type="molecule type" value="Genomic_DNA"/>
</dbReference>
<evidence type="ECO:0000259" key="3">
    <source>
        <dbReference type="PROSITE" id="PS50090"/>
    </source>
</evidence>
<evidence type="ECO:0000256" key="2">
    <source>
        <dbReference type="SAM" id="MobiDB-lite"/>
    </source>
</evidence>
<evidence type="ECO:0000259" key="4">
    <source>
        <dbReference type="PROSITE" id="PS51294"/>
    </source>
</evidence>
<sequence length="756" mass="81090">MGRGQLYTWEAVVASCQAYTLTFCVLSILKTIMSQSSKYKVTVVTLENRQAHPEGVRVSLYCNGQSGIRLPAGNELARACLYCNGRSGMMLPTGNDLARVGILGMRRLTDHGLVRAEGPCSQDHWTLIMEQRRARMTGALARSGEHKLSGHAGLNSSCFDPEKRQRKAIGPSSQISGRTILPPTRDQEGGCSGVGSSAPLVSLKRAPGLDAVPLQFPWPSCRPLLLSPFNPPRNIRRPDAGGCIGTAAALHFTDYSRSSYNLSMPLTLLQEVYEVADADVKIDWHALVKKTATGITNAREYQMLWRHLAYRHPLLDKIEEGAEPLDDDSDLEIELEIVPPVIDEALSQAKECVQLLFSSCGLGSTKKTGLKAPLVEKGVDKEILDAASSKPPQTSHGVAISTLLKKQTENELVGSSYHPKKKRKLWTKEEDKELIAAVRKFGEGNWVNILRENLKLDRTPSQLSQRWSIIRKRDANILAVSGNKSVSSAQSEERIAAQKAIILALDTPKGGRLSGGTQSIGRTSSSPLVGSVPEALAVSSQPFNQHKPPVPAASQALDSRFPYKCGTTSTKSTTHFATNSSIQAAAFAAGGRIATPSTAASLFRAAQSKTAVHIGPCSSTVASSSNFIKSFAVTSTAAMASKSMPTVGTTAPSLANPVSSSYNTKPGGQQVQGCSVEVVKNLQNAGSDTIPHDLLGEEVEWADDSELYKLLEFDMDLAIENDVGNANDASESAAPKSHAAKELLTEHADSKVVSSV</sequence>
<evidence type="ECO:0000313" key="5">
    <source>
        <dbReference type="EMBL" id="KAG6519942.1"/>
    </source>
</evidence>
<dbReference type="PROSITE" id="PS50090">
    <property type="entry name" value="MYB_LIKE"/>
    <property type="match status" value="1"/>
</dbReference>
<dbReference type="InterPro" id="IPR009057">
    <property type="entry name" value="Homeodomain-like_sf"/>
</dbReference>
<feature type="region of interest" description="Disordered" evidence="2">
    <location>
        <begin position="727"/>
        <end position="756"/>
    </location>
</feature>
<protein>
    <submittedName>
        <fullName evidence="5">Uncharacterized protein</fullName>
    </submittedName>
</protein>
<dbReference type="Pfam" id="PF00249">
    <property type="entry name" value="Myb_DNA-binding"/>
    <property type="match status" value="1"/>
</dbReference>
<keyword evidence="6" id="KW-1185">Reference proteome</keyword>
<dbReference type="Gene3D" id="1.10.10.60">
    <property type="entry name" value="Homeodomain-like"/>
    <property type="match status" value="1"/>
</dbReference>
<accession>A0A8J5L9X9</accession>